<proteinExistence type="predicted"/>
<dbReference type="SUPFAM" id="SSF50939">
    <property type="entry name" value="Sialidases"/>
    <property type="match status" value="1"/>
</dbReference>
<organism evidence="1 2">
    <name type="scientific">Algoriphagus hitonicola</name>
    <dbReference type="NCBI Taxonomy" id="435880"/>
    <lineage>
        <taxon>Bacteria</taxon>
        <taxon>Pseudomonadati</taxon>
        <taxon>Bacteroidota</taxon>
        <taxon>Cytophagia</taxon>
        <taxon>Cytophagales</taxon>
        <taxon>Cyclobacteriaceae</taxon>
        <taxon>Algoriphagus</taxon>
    </lineage>
</organism>
<name>A0A1I2R4H2_9BACT</name>
<accession>A0A1I2R4H2</accession>
<dbReference type="AlphaFoldDB" id="A0A1I2R4H2"/>
<reference evidence="2" key="1">
    <citation type="submission" date="2016-10" db="EMBL/GenBank/DDBJ databases">
        <authorList>
            <person name="Varghese N."/>
            <person name="Submissions S."/>
        </authorList>
    </citation>
    <scope>NUCLEOTIDE SEQUENCE [LARGE SCALE GENOMIC DNA]</scope>
    <source>
        <strain evidence="2">DSM 19315</strain>
    </source>
</reference>
<evidence type="ECO:0000313" key="1">
    <source>
        <dbReference type="EMBL" id="SFG35635.1"/>
    </source>
</evidence>
<protein>
    <recommendedName>
        <fullName evidence="3">BNR repeat-like domain-containing protein</fullName>
    </recommendedName>
</protein>
<dbReference type="EMBL" id="FOPC01000003">
    <property type="protein sequence ID" value="SFG35635.1"/>
    <property type="molecule type" value="Genomic_DNA"/>
</dbReference>
<dbReference type="OrthoDB" id="9764969at2"/>
<dbReference type="InterPro" id="IPR036278">
    <property type="entry name" value="Sialidase_sf"/>
</dbReference>
<dbReference type="STRING" id="435880.SAMN04487988_10375"/>
<gene>
    <name evidence="1" type="ORF">SAMN04487988_10375</name>
</gene>
<evidence type="ECO:0000313" key="2">
    <source>
        <dbReference type="Proteomes" id="UP000199642"/>
    </source>
</evidence>
<dbReference type="Proteomes" id="UP000199642">
    <property type="component" value="Unassembled WGS sequence"/>
</dbReference>
<keyword evidence="2" id="KW-1185">Reference proteome</keyword>
<sequence>MNKLILFLLAFTLIFSCQPKSEKQMELSEISFPGNADSSLPYLYASEDGLFLSWTEMLNDSTAALFYAQFKKGSWKEAQMIAKSSNWFVNWADFPAIVEHKGTILTHILPKSSPSTFSYDVKLNVLSTGENEWKTDLPLHTDSTFTEHGFVSSIPYSDNSFLLSWLDGRNTGGSSHDHSEHSGAMSIRAAEVDFQGNVLWDELLDAKTCDCCQTSAAMTSEGPVVLYRNRSDREIRDIAITRLVNGMWTEPKIIHADGWEIAGCPVNGPKVDAHQENVAAAWFTAANDTPQVKVSFSTNSGADFMEPQVLSEGNAIGRVDVALLEDNSALVTWMEMEGDTAYIFVQKVGLDGKKSQKHKVTPIDSGRKSGFPQMEIGDEQVYFAWTHLENSESNVKLSTFPLSQFY</sequence>
<dbReference type="PROSITE" id="PS51257">
    <property type="entry name" value="PROKAR_LIPOPROTEIN"/>
    <property type="match status" value="1"/>
</dbReference>
<dbReference type="RefSeq" id="WP_092789519.1">
    <property type="nucleotide sequence ID" value="NZ_FOPC01000003.1"/>
</dbReference>
<evidence type="ECO:0008006" key="3">
    <source>
        <dbReference type="Google" id="ProtNLM"/>
    </source>
</evidence>